<evidence type="ECO:0000313" key="4">
    <source>
        <dbReference type="Proteomes" id="UP001153555"/>
    </source>
</evidence>
<feature type="non-terminal residue" evidence="3">
    <location>
        <position position="1"/>
    </location>
</feature>
<feature type="compositionally biased region" description="Basic and acidic residues" evidence="1">
    <location>
        <begin position="92"/>
        <end position="111"/>
    </location>
</feature>
<evidence type="ECO:0000313" key="3">
    <source>
        <dbReference type="EMBL" id="CAA0824138.1"/>
    </source>
</evidence>
<dbReference type="EMBL" id="CACSLK010024664">
    <property type="protein sequence ID" value="CAA0824138.1"/>
    <property type="molecule type" value="Genomic_DNA"/>
</dbReference>
<dbReference type="Pfam" id="PF03108">
    <property type="entry name" value="DBD_Tnp_Mut"/>
    <property type="match status" value="1"/>
</dbReference>
<feature type="region of interest" description="Disordered" evidence="1">
    <location>
        <begin position="65"/>
        <end position="246"/>
    </location>
</feature>
<evidence type="ECO:0000256" key="1">
    <source>
        <dbReference type="SAM" id="MobiDB-lite"/>
    </source>
</evidence>
<evidence type="ECO:0000259" key="2">
    <source>
        <dbReference type="Pfam" id="PF03108"/>
    </source>
</evidence>
<feature type="compositionally biased region" description="Basic and acidic residues" evidence="1">
    <location>
        <begin position="185"/>
        <end position="196"/>
    </location>
</feature>
<proteinExistence type="predicted"/>
<feature type="domain" description="Transposase MuDR plant" evidence="2">
    <location>
        <begin position="305"/>
        <end position="368"/>
    </location>
</feature>
<comment type="caution">
    <text evidence="3">The sequence shown here is derived from an EMBL/GenBank/DDBJ whole genome shotgun (WGS) entry which is preliminary data.</text>
</comment>
<keyword evidence="4" id="KW-1185">Reference proteome</keyword>
<sequence length="407" mass="45967">DSDILKLVKKYTGQYVIPIYFEDLHGPLQGLDIEGNVMDVQEEIPLIEYPQTEEDILIDNYCPEDEEESYHDACSQDVGGEVDPTEDANDVGSHEVDPTKDANDAGSHEVDPTEDTNYAASDDGASQRGDAASHDGAVQRDDGGSHDGAGQRDEAQHGEDRSQTVGQEDEQVDESAEQQNEGAEQDSKGTDHHFGDSEDSQDSEYEPEESSGDSSELSEWELEDLEGPDDDDIFQQRGHDHAKKIHKRAREWVKLRRKQKKKAREEAAGLKRSRGRDWYSEAEDDDNCFEEPDEWNDSSDMSRFDLKVGQKFPCRAKFKDVIRDWSVRKGYDLKFPKNEAKLITAQCKSGCDWPLRASVIGGLSTFQIKTLKRKHTCSYRTENTQADYIYLGKRMLDTLKDNPGETL</sequence>
<feature type="compositionally biased region" description="Basic and acidic residues" evidence="1">
    <location>
        <begin position="131"/>
        <end position="162"/>
    </location>
</feature>
<dbReference type="InterPro" id="IPR004332">
    <property type="entry name" value="Transposase_MuDR"/>
</dbReference>
<feature type="compositionally biased region" description="Acidic residues" evidence="1">
    <location>
        <begin position="167"/>
        <end position="176"/>
    </location>
</feature>
<organism evidence="3 4">
    <name type="scientific">Striga hermonthica</name>
    <name type="common">Purple witchweed</name>
    <name type="synonym">Buchnera hermonthica</name>
    <dbReference type="NCBI Taxonomy" id="68872"/>
    <lineage>
        <taxon>Eukaryota</taxon>
        <taxon>Viridiplantae</taxon>
        <taxon>Streptophyta</taxon>
        <taxon>Embryophyta</taxon>
        <taxon>Tracheophyta</taxon>
        <taxon>Spermatophyta</taxon>
        <taxon>Magnoliopsida</taxon>
        <taxon>eudicotyledons</taxon>
        <taxon>Gunneridae</taxon>
        <taxon>Pentapetalae</taxon>
        <taxon>asterids</taxon>
        <taxon>lamiids</taxon>
        <taxon>Lamiales</taxon>
        <taxon>Orobanchaceae</taxon>
        <taxon>Buchnereae</taxon>
        <taxon>Striga</taxon>
    </lineage>
</organism>
<feature type="compositionally biased region" description="Acidic residues" evidence="1">
    <location>
        <begin position="197"/>
        <end position="233"/>
    </location>
</feature>
<reference evidence="3" key="1">
    <citation type="submission" date="2019-12" db="EMBL/GenBank/DDBJ databases">
        <authorList>
            <person name="Scholes J."/>
        </authorList>
    </citation>
    <scope>NUCLEOTIDE SEQUENCE</scope>
</reference>
<gene>
    <name evidence="3" type="ORF">SHERM_21149</name>
</gene>
<accession>A0A9N7N881</accession>
<name>A0A9N7N881_STRHE</name>
<dbReference type="Proteomes" id="UP001153555">
    <property type="component" value="Unassembled WGS sequence"/>
</dbReference>
<feature type="non-terminal residue" evidence="3">
    <location>
        <position position="407"/>
    </location>
</feature>
<dbReference type="AlphaFoldDB" id="A0A9N7N881"/>
<dbReference type="OrthoDB" id="1750715at2759"/>
<protein>
    <recommendedName>
        <fullName evidence="2">Transposase MuDR plant domain-containing protein</fullName>
    </recommendedName>
</protein>